<organism evidence="2 3">
    <name type="scientific">Trichodelitschia bisporula</name>
    <dbReference type="NCBI Taxonomy" id="703511"/>
    <lineage>
        <taxon>Eukaryota</taxon>
        <taxon>Fungi</taxon>
        <taxon>Dikarya</taxon>
        <taxon>Ascomycota</taxon>
        <taxon>Pezizomycotina</taxon>
        <taxon>Dothideomycetes</taxon>
        <taxon>Dothideomycetes incertae sedis</taxon>
        <taxon>Phaeotrichales</taxon>
        <taxon>Phaeotrichaceae</taxon>
        <taxon>Trichodelitschia</taxon>
    </lineage>
</organism>
<dbReference type="GO" id="GO:0009277">
    <property type="term" value="C:fungal-type cell wall"/>
    <property type="evidence" value="ECO:0007669"/>
    <property type="project" value="TreeGrafter"/>
</dbReference>
<feature type="non-terminal residue" evidence="2">
    <location>
        <position position="1"/>
    </location>
</feature>
<dbReference type="PANTHER" id="PTHR34154">
    <property type="entry name" value="ALKALI-SENSITIVE LINKAGE PROTEIN 1"/>
    <property type="match status" value="1"/>
</dbReference>
<evidence type="ECO:0000313" key="3">
    <source>
        <dbReference type="Proteomes" id="UP000799640"/>
    </source>
</evidence>
<dbReference type="Gene3D" id="3.20.20.80">
    <property type="entry name" value="Glycosidases"/>
    <property type="match status" value="1"/>
</dbReference>
<dbReference type="InterPro" id="IPR017853">
    <property type="entry name" value="GH"/>
</dbReference>
<protein>
    <recommendedName>
        <fullName evidence="1">Asl1-like glycosyl hydrolase catalytic domain-containing protein</fullName>
    </recommendedName>
</protein>
<keyword evidence="3" id="KW-1185">Reference proteome</keyword>
<sequence length="213" mass="23168">GKRGVAYINAAMTNLFAGTGSKVTWAYNWAAQPKDGANPALKFVPMLWGTDSGMLDAWYGLANKALTNGADSFLAFNEPDLHGLSVSSGIDPLPAAHAYLEYIDAYSGYAKLGAPAITNSGPPGGITWLQQFLEACSGCQIDFIPCHWYGGADTTAFKNHITDVYNAGSQRPVWITEFAADGTEDQVLAFLGEVLPWMDAQPWIERYAYFWHD</sequence>
<feature type="non-terminal residue" evidence="2">
    <location>
        <position position="213"/>
    </location>
</feature>
<dbReference type="Pfam" id="PF11790">
    <property type="entry name" value="Glyco_hydro_cc"/>
    <property type="match status" value="1"/>
</dbReference>
<dbReference type="AlphaFoldDB" id="A0A6G1HR64"/>
<dbReference type="InterPro" id="IPR053183">
    <property type="entry name" value="ASL1"/>
</dbReference>
<dbReference type="GO" id="GO:0071966">
    <property type="term" value="P:fungal-type cell wall polysaccharide metabolic process"/>
    <property type="evidence" value="ECO:0007669"/>
    <property type="project" value="TreeGrafter"/>
</dbReference>
<dbReference type="InterPro" id="IPR024655">
    <property type="entry name" value="Asl1_glyco_hydro_catalytic"/>
</dbReference>
<proteinExistence type="predicted"/>
<feature type="domain" description="Asl1-like glycosyl hydrolase catalytic" evidence="1">
    <location>
        <begin position="4"/>
        <end position="211"/>
    </location>
</feature>
<name>A0A6G1HR64_9PEZI</name>
<reference evidence="2" key="1">
    <citation type="journal article" date="2020" name="Stud. Mycol.">
        <title>101 Dothideomycetes genomes: a test case for predicting lifestyles and emergence of pathogens.</title>
        <authorList>
            <person name="Haridas S."/>
            <person name="Albert R."/>
            <person name="Binder M."/>
            <person name="Bloem J."/>
            <person name="Labutti K."/>
            <person name="Salamov A."/>
            <person name="Andreopoulos B."/>
            <person name="Baker S."/>
            <person name="Barry K."/>
            <person name="Bills G."/>
            <person name="Bluhm B."/>
            <person name="Cannon C."/>
            <person name="Castanera R."/>
            <person name="Culley D."/>
            <person name="Daum C."/>
            <person name="Ezra D."/>
            <person name="Gonzalez J."/>
            <person name="Henrissat B."/>
            <person name="Kuo A."/>
            <person name="Liang C."/>
            <person name="Lipzen A."/>
            <person name="Lutzoni F."/>
            <person name="Magnuson J."/>
            <person name="Mondo S."/>
            <person name="Nolan M."/>
            <person name="Ohm R."/>
            <person name="Pangilinan J."/>
            <person name="Park H.-J."/>
            <person name="Ramirez L."/>
            <person name="Alfaro M."/>
            <person name="Sun H."/>
            <person name="Tritt A."/>
            <person name="Yoshinaga Y."/>
            <person name="Zwiers L.-H."/>
            <person name="Turgeon B."/>
            <person name="Goodwin S."/>
            <person name="Spatafora J."/>
            <person name="Crous P."/>
            <person name="Grigoriev I."/>
        </authorList>
    </citation>
    <scope>NUCLEOTIDE SEQUENCE</scope>
    <source>
        <strain evidence="2">CBS 262.69</strain>
    </source>
</reference>
<evidence type="ECO:0000259" key="1">
    <source>
        <dbReference type="Pfam" id="PF11790"/>
    </source>
</evidence>
<dbReference type="EMBL" id="ML996700">
    <property type="protein sequence ID" value="KAF2398510.1"/>
    <property type="molecule type" value="Genomic_DNA"/>
</dbReference>
<dbReference type="PANTHER" id="PTHR34154:SF10">
    <property type="entry name" value="ASL1-LIKE GLYCOSYL HYDROLASE CATALYTIC DOMAIN-CONTAINING PROTEIN"/>
    <property type="match status" value="1"/>
</dbReference>
<accession>A0A6G1HR64</accession>
<gene>
    <name evidence="2" type="ORF">EJ06DRAFT_455054</name>
</gene>
<dbReference type="SUPFAM" id="SSF51445">
    <property type="entry name" value="(Trans)glycosidases"/>
    <property type="match status" value="1"/>
</dbReference>
<dbReference type="OrthoDB" id="5985073at2759"/>
<dbReference type="Proteomes" id="UP000799640">
    <property type="component" value="Unassembled WGS sequence"/>
</dbReference>
<evidence type="ECO:0000313" key="2">
    <source>
        <dbReference type="EMBL" id="KAF2398510.1"/>
    </source>
</evidence>